<dbReference type="EMBL" id="JBANAX010000614">
    <property type="protein sequence ID" value="KAL1200691.1"/>
    <property type="molecule type" value="Genomic_DNA"/>
</dbReference>
<proteinExistence type="predicted"/>
<name>A0ABD1A3J9_CARAN</name>
<dbReference type="PANTHER" id="PTHR33116:SF80">
    <property type="entry name" value="REVERSE TRANSCRIPTASE ZINC-BINDING DOMAIN-CONTAINING PROTEIN"/>
    <property type="match status" value="1"/>
</dbReference>
<evidence type="ECO:0000313" key="3">
    <source>
        <dbReference type="Proteomes" id="UP001558713"/>
    </source>
</evidence>
<accession>A0ABD1A3J9</accession>
<organism evidence="2 3">
    <name type="scientific">Cardamine amara subsp. amara</name>
    <dbReference type="NCBI Taxonomy" id="228776"/>
    <lineage>
        <taxon>Eukaryota</taxon>
        <taxon>Viridiplantae</taxon>
        <taxon>Streptophyta</taxon>
        <taxon>Embryophyta</taxon>
        <taxon>Tracheophyta</taxon>
        <taxon>Spermatophyta</taxon>
        <taxon>Magnoliopsida</taxon>
        <taxon>eudicotyledons</taxon>
        <taxon>Gunneridae</taxon>
        <taxon>Pentapetalae</taxon>
        <taxon>rosids</taxon>
        <taxon>malvids</taxon>
        <taxon>Brassicales</taxon>
        <taxon>Brassicaceae</taxon>
        <taxon>Cardamineae</taxon>
        <taxon>Cardamine</taxon>
    </lineage>
</organism>
<comment type="caution">
    <text evidence="2">The sequence shown here is derived from an EMBL/GenBank/DDBJ whole genome shotgun (WGS) entry which is preliminary data.</text>
</comment>
<reference evidence="2 3" key="1">
    <citation type="submission" date="2024-04" db="EMBL/GenBank/DDBJ databases">
        <title>Genome assembly C_amara_ONT_v2.</title>
        <authorList>
            <person name="Yant L."/>
            <person name="Moore C."/>
            <person name="Slenker M."/>
        </authorList>
    </citation>
    <scope>NUCLEOTIDE SEQUENCE [LARGE SCALE GENOMIC DNA]</scope>
    <source>
        <tissue evidence="2">Leaf</tissue>
    </source>
</reference>
<dbReference type="Proteomes" id="UP001558713">
    <property type="component" value="Unassembled WGS sequence"/>
</dbReference>
<dbReference type="PANTHER" id="PTHR33116">
    <property type="entry name" value="REVERSE TRANSCRIPTASE ZINC-BINDING DOMAIN-CONTAINING PROTEIN-RELATED-RELATED"/>
    <property type="match status" value="1"/>
</dbReference>
<dbReference type="InterPro" id="IPR000477">
    <property type="entry name" value="RT_dom"/>
</dbReference>
<evidence type="ECO:0000259" key="1">
    <source>
        <dbReference type="Pfam" id="PF00078"/>
    </source>
</evidence>
<protein>
    <submittedName>
        <fullName evidence="2">Ribonuclease H protein</fullName>
    </submittedName>
</protein>
<sequence>MENVLLASELVKNYHKDTVSARCAVKIDISKAFDSVQWHFLLSTLKVLGFPERFIHWLKLCFTTASFSVQVNGELVGFFRSTREKTRSRISCWTARHLSFAGRLQLIVSVIHSLTNFWISAFRLPKKCIEEIDKLCVSFLWSGPELNPKKAKVIWKDVCKPKEEGSLGLRSISEANKYDKWSSLGRLFDIIGPRGSIDLGIPIHSTMETVLATHRTRTHQVEFLNEIEEAITSQHLKGMSAEEDMVLWQQKIDKFKARFTSKETWRLILEEQPRVEWYKGIWFTHNTPKYAFMVWLAA</sequence>
<dbReference type="AlphaFoldDB" id="A0ABD1A3J9"/>
<evidence type="ECO:0000313" key="2">
    <source>
        <dbReference type="EMBL" id="KAL1200691.1"/>
    </source>
</evidence>
<keyword evidence="3" id="KW-1185">Reference proteome</keyword>
<gene>
    <name evidence="2" type="ORF">V5N11_019871</name>
</gene>
<dbReference type="Pfam" id="PF00078">
    <property type="entry name" value="RVT_1"/>
    <property type="match status" value="1"/>
</dbReference>
<feature type="domain" description="Reverse transcriptase" evidence="1">
    <location>
        <begin position="13"/>
        <end position="79"/>
    </location>
</feature>